<dbReference type="InterPro" id="IPR003877">
    <property type="entry name" value="SPRY_dom"/>
</dbReference>
<dbReference type="InterPro" id="IPR050143">
    <property type="entry name" value="TRIM/RBCC"/>
</dbReference>
<dbReference type="Gene3D" id="2.60.120.920">
    <property type="match status" value="1"/>
</dbReference>
<dbReference type="InterPro" id="IPR013083">
    <property type="entry name" value="Znf_RING/FYVE/PHD"/>
</dbReference>
<dbReference type="SUPFAM" id="SSF49899">
    <property type="entry name" value="Concanavalin A-like lectins/glucanases"/>
    <property type="match status" value="1"/>
</dbReference>
<dbReference type="PROSITE" id="PS50089">
    <property type="entry name" value="ZF_RING_2"/>
    <property type="match status" value="1"/>
</dbReference>
<proteinExistence type="predicted"/>
<accession>A0A8C9PUP0</accession>
<dbReference type="PRINTS" id="PR01407">
    <property type="entry name" value="BUTYPHLNCDUF"/>
</dbReference>
<evidence type="ECO:0000259" key="8">
    <source>
        <dbReference type="PROSITE" id="PS50188"/>
    </source>
</evidence>
<evidence type="ECO:0000259" key="6">
    <source>
        <dbReference type="PROSITE" id="PS50089"/>
    </source>
</evidence>
<feature type="coiled-coil region" evidence="5">
    <location>
        <begin position="191"/>
        <end position="239"/>
    </location>
</feature>
<dbReference type="Ensembl" id="ENSSDAT00000017988.1">
    <property type="protein sequence ID" value="ENSSDAP00000015844.1"/>
    <property type="gene ID" value="ENSSDAG00000014303.1"/>
</dbReference>
<dbReference type="InterPro" id="IPR001870">
    <property type="entry name" value="B30.2/SPRY"/>
</dbReference>
<dbReference type="AlphaFoldDB" id="A0A8C9PUP0"/>
<dbReference type="InterPro" id="IPR003879">
    <property type="entry name" value="Butyrophylin_SPRY"/>
</dbReference>
<feature type="domain" description="B30.2/SPRY" evidence="8">
    <location>
        <begin position="251"/>
        <end position="438"/>
    </location>
</feature>
<dbReference type="Gene3D" id="3.30.160.60">
    <property type="entry name" value="Classic Zinc Finger"/>
    <property type="match status" value="1"/>
</dbReference>
<feature type="domain" description="B box-type" evidence="7">
    <location>
        <begin position="88"/>
        <end position="129"/>
    </location>
</feature>
<reference evidence="9" key="2">
    <citation type="submission" date="2025-09" db="UniProtKB">
        <authorList>
            <consortium name="Ensembl"/>
        </authorList>
    </citation>
    <scope>IDENTIFICATION</scope>
</reference>
<organism evidence="9 10">
    <name type="scientific">Spermophilus dauricus</name>
    <name type="common">Daurian ground squirrel</name>
    <dbReference type="NCBI Taxonomy" id="99837"/>
    <lineage>
        <taxon>Eukaryota</taxon>
        <taxon>Metazoa</taxon>
        <taxon>Chordata</taxon>
        <taxon>Craniata</taxon>
        <taxon>Vertebrata</taxon>
        <taxon>Euteleostomi</taxon>
        <taxon>Mammalia</taxon>
        <taxon>Eutheria</taxon>
        <taxon>Euarchontoglires</taxon>
        <taxon>Glires</taxon>
        <taxon>Rodentia</taxon>
        <taxon>Sciuromorpha</taxon>
        <taxon>Sciuridae</taxon>
        <taxon>Xerinae</taxon>
        <taxon>Marmotini</taxon>
        <taxon>Spermophilus</taxon>
    </lineage>
</organism>
<keyword evidence="10" id="KW-1185">Reference proteome</keyword>
<dbReference type="PROSITE" id="PS50188">
    <property type="entry name" value="B302_SPRY"/>
    <property type="match status" value="1"/>
</dbReference>
<keyword evidence="3" id="KW-0862">Zinc</keyword>
<protein>
    <recommendedName>
        <fullName evidence="11">Tripartite motif-containing protein 64-like</fullName>
    </recommendedName>
</protein>
<dbReference type="SUPFAM" id="SSF57845">
    <property type="entry name" value="B-box zinc-binding domain"/>
    <property type="match status" value="1"/>
</dbReference>
<dbReference type="PROSITE" id="PS50119">
    <property type="entry name" value="ZF_BBOX"/>
    <property type="match status" value="1"/>
</dbReference>
<dbReference type="Pfam" id="PF00622">
    <property type="entry name" value="SPRY"/>
    <property type="match status" value="1"/>
</dbReference>
<sequence length="438" mass="50451">MDSHALQDFQSALTCSICVNYFLEPITIDCGHTFCRPCIYFCWEEAQTPRCCPACRKMAEKTDYRTNTALKKLASLSRQARPRSVSSSGEQICRRNGETKGLFCEVDNSLLSAPCSESPEHAVHSYSPIACMAEENREKIVKKMDPLWQKTQEMQDNLNKEIRKSESFVDYVVLRRNMIKVQYQMMHQFLLEEERFQLKTLEREAQEILEQLSDSAIRMAQHREKLKEMYRELMELCHKSDMEFITDVILYRIKLLEMQKLQPVNPELSSLHITGILDMLNKFRVTLETVSCCISAQILCKNRIFGVDGATESPQTLESYVIWGVEAFNSGKHYWEVDVGNTSKWIIGVCKDFTSDSFEFKKGFVLFSSKKNNHCILSTNSPSLIHYLQRPAGRVGVFLDYENESLSFYDVCRGSLIYSFFSSSFTSPLTPFLVFGSP</sequence>
<reference evidence="9" key="1">
    <citation type="submission" date="2025-08" db="UniProtKB">
        <authorList>
            <consortium name="Ensembl"/>
        </authorList>
    </citation>
    <scope>IDENTIFICATION</scope>
</reference>
<dbReference type="SMART" id="SM00449">
    <property type="entry name" value="SPRY"/>
    <property type="match status" value="1"/>
</dbReference>
<dbReference type="Proteomes" id="UP000694422">
    <property type="component" value="Unplaced"/>
</dbReference>
<dbReference type="SMART" id="SM00184">
    <property type="entry name" value="RING"/>
    <property type="match status" value="1"/>
</dbReference>
<dbReference type="PROSITE" id="PS00518">
    <property type="entry name" value="ZF_RING_1"/>
    <property type="match status" value="1"/>
</dbReference>
<evidence type="ECO:0000313" key="9">
    <source>
        <dbReference type="Ensembl" id="ENSSDAP00000015844.1"/>
    </source>
</evidence>
<name>A0A8C9PUP0_SPEDA</name>
<dbReference type="Pfam" id="PF15227">
    <property type="entry name" value="zf-C3HC4_4"/>
    <property type="match status" value="1"/>
</dbReference>
<feature type="domain" description="RING-type" evidence="6">
    <location>
        <begin position="15"/>
        <end position="56"/>
    </location>
</feature>
<keyword evidence="1" id="KW-0479">Metal-binding</keyword>
<dbReference type="InterPro" id="IPR001841">
    <property type="entry name" value="Znf_RING"/>
</dbReference>
<keyword evidence="5" id="KW-0175">Coiled coil</keyword>
<evidence type="ECO:0000256" key="2">
    <source>
        <dbReference type="ARBA" id="ARBA00022771"/>
    </source>
</evidence>
<evidence type="ECO:0008006" key="11">
    <source>
        <dbReference type="Google" id="ProtNLM"/>
    </source>
</evidence>
<keyword evidence="2 4" id="KW-0863">Zinc-finger</keyword>
<dbReference type="Gene3D" id="3.30.40.10">
    <property type="entry name" value="Zinc/RING finger domain, C3HC4 (zinc finger)"/>
    <property type="match status" value="1"/>
</dbReference>
<evidence type="ECO:0000256" key="3">
    <source>
        <dbReference type="ARBA" id="ARBA00022833"/>
    </source>
</evidence>
<evidence type="ECO:0000256" key="4">
    <source>
        <dbReference type="PROSITE-ProRule" id="PRU00024"/>
    </source>
</evidence>
<dbReference type="InterPro" id="IPR017907">
    <property type="entry name" value="Znf_RING_CS"/>
</dbReference>
<dbReference type="InterPro" id="IPR043136">
    <property type="entry name" value="B30.2/SPRY_sf"/>
</dbReference>
<dbReference type="PANTHER" id="PTHR24103">
    <property type="entry name" value="E3 UBIQUITIN-PROTEIN LIGASE TRIM"/>
    <property type="match status" value="1"/>
</dbReference>
<dbReference type="SUPFAM" id="SSF57850">
    <property type="entry name" value="RING/U-box"/>
    <property type="match status" value="1"/>
</dbReference>
<dbReference type="GO" id="GO:0008270">
    <property type="term" value="F:zinc ion binding"/>
    <property type="evidence" value="ECO:0007669"/>
    <property type="project" value="UniProtKB-KW"/>
</dbReference>
<evidence type="ECO:0000313" key="10">
    <source>
        <dbReference type="Proteomes" id="UP000694422"/>
    </source>
</evidence>
<evidence type="ECO:0000256" key="5">
    <source>
        <dbReference type="SAM" id="Coils"/>
    </source>
</evidence>
<dbReference type="InterPro" id="IPR000315">
    <property type="entry name" value="Znf_B-box"/>
</dbReference>
<evidence type="ECO:0000259" key="7">
    <source>
        <dbReference type="PROSITE" id="PS50119"/>
    </source>
</evidence>
<evidence type="ECO:0000256" key="1">
    <source>
        <dbReference type="ARBA" id="ARBA00022723"/>
    </source>
</evidence>
<dbReference type="InterPro" id="IPR013320">
    <property type="entry name" value="ConA-like_dom_sf"/>
</dbReference>